<evidence type="ECO:0000313" key="1">
    <source>
        <dbReference type="EMBL" id="VDM91285.1"/>
    </source>
</evidence>
<sequence length="98" mass="10256">MRAGRSPLSHSSRIRHIGLSVGGHTLCPPLSDNHAATEFVAARWAQQTVAASGANVAGVTTQWRGWVGGPPSRLASSPEWSRFVGLLTGPSRLASSPD</sequence>
<dbReference type="KEGG" id="mbai:MB901379_04904"/>
<dbReference type="Proteomes" id="UP000269998">
    <property type="component" value="Chromosome"/>
</dbReference>
<gene>
    <name evidence="1" type="ORF">MB901379_04904</name>
</gene>
<accession>A0A447GLK3</accession>
<dbReference type="EMBL" id="LR130759">
    <property type="protein sequence ID" value="VDM91285.1"/>
    <property type="molecule type" value="Genomic_DNA"/>
</dbReference>
<reference evidence="2" key="1">
    <citation type="submission" date="2018-02" db="EMBL/GenBank/DDBJ databases">
        <authorList>
            <person name="Seth-Smith MB H."/>
            <person name="Seth-Smith H."/>
        </authorList>
    </citation>
    <scope>NUCLEOTIDE SEQUENCE [LARGE SCALE GENOMIC DNA]</scope>
</reference>
<organism evidence="1 2">
    <name type="scientific">Mycobacterium basiliense</name>
    <dbReference type="NCBI Taxonomy" id="2094119"/>
    <lineage>
        <taxon>Bacteria</taxon>
        <taxon>Bacillati</taxon>
        <taxon>Actinomycetota</taxon>
        <taxon>Actinomycetes</taxon>
        <taxon>Mycobacteriales</taxon>
        <taxon>Mycobacteriaceae</taxon>
        <taxon>Mycobacterium</taxon>
    </lineage>
</organism>
<proteinExistence type="predicted"/>
<evidence type="ECO:0000313" key="2">
    <source>
        <dbReference type="Proteomes" id="UP000269998"/>
    </source>
</evidence>
<keyword evidence="2" id="KW-1185">Reference proteome</keyword>
<name>A0A447GLK3_9MYCO</name>
<dbReference type="AlphaFoldDB" id="A0A447GLK3"/>
<protein>
    <submittedName>
        <fullName evidence="1">Uncharacterized protein</fullName>
    </submittedName>
</protein>